<organism evidence="4 5">
    <name type="scientific">Sphingomonas plantiphila</name>
    <dbReference type="NCBI Taxonomy" id="3163295"/>
    <lineage>
        <taxon>Bacteria</taxon>
        <taxon>Pseudomonadati</taxon>
        <taxon>Pseudomonadota</taxon>
        <taxon>Alphaproteobacteria</taxon>
        <taxon>Sphingomonadales</taxon>
        <taxon>Sphingomonadaceae</taxon>
        <taxon>Sphingomonas</taxon>
    </lineage>
</organism>
<dbReference type="Gene3D" id="2.40.10.10">
    <property type="entry name" value="Trypsin-like serine proteases"/>
    <property type="match status" value="1"/>
</dbReference>
<evidence type="ECO:0000313" key="4">
    <source>
        <dbReference type="EMBL" id="MFL9840640.1"/>
    </source>
</evidence>
<dbReference type="SUPFAM" id="SSF50494">
    <property type="entry name" value="Trypsin-like serine proteases"/>
    <property type="match status" value="1"/>
</dbReference>
<dbReference type="RefSeq" id="WP_408077573.1">
    <property type="nucleotide sequence ID" value="NZ_JBELQC010000001.1"/>
</dbReference>
<feature type="domain" description="Peptidase S1" evidence="2">
    <location>
        <begin position="85"/>
        <end position="405"/>
    </location>
</feature>
<dbReference type="PROSITE" id="PS51208">
    <property type="entry name" value="AUTOTRANSPORTER"/>
    <property type="match status" value="1"/>
</dbReference>
<feature type="chain" id="PRO_5046009990" evidence="1">
    <location>
        <begin position="25"/>
        <end position="1164"/>
    </location>
</feature>
<gene>
    <name evidence="4" type="ORF">ABS767_06695</name>
</gene>
<evidence type="ECO:0000256" key="1">
    <source>
        <dbReference type="SAM" id="SignalP"/>
    </source>
</evidence>
<dbReference type="EMBL" id="JBELQC010000001">
    <property type="protein sequence ID" value="MFL9840640.1"/>
    <property type="molecule type" value="Genomic_DNA"/>
</dbReference>
<feature type="domain" description="Autotransporter" evidence="3">
    <location>
        <begin position="889"/>
        <end position="1164"/>
    </location>
</feature>
<dbReference type="InterPro" id="IPR005546">
    <property type="entry name" value="Autotransporte_beta"/>
</dbReference>
<keyword evidence="1" id="KW-0732">Signal</keyword>
<dbReference type="SUPFAM" id="SSF103515">
    <property type="entry name" value="Autotransporter"/>
    <property type="match status" value="1"/>
</dbReference>
<feature type="signal peptide" evidence="1">
    <location>
        <begin position="1"/>
        <end position="24"/>
    </location>
</feature>
<evidence type="ECO:0000259" key="3">
    <source>
        <dbReference type="PROSITE" id="PS51208"/>
    </source>
</evidence>
<sequence length="1164" mass="119649">MIFARKTRASLLLSAAGLSLCALAAPAQGAQGDFPSAPLPILDADEALLEPQTSSATVGVQTGSLVAQPAPQTVRIDPVAPDPAIVIGYPGTPTTARDPVNITGVGQMIVDQGGGFIGLCTATLINPRAVIFAAHCVNDAAATDYGANSGGIAIGFGFEANTRANAPGETDELVRWLLGGPGGAGRYQTNTAQAFYNANAVAYNPLSLEPEANSFLYGDVAIASLDTPAEGIPTWALLFSPLPATPGGAEGTGYHVDITGYGRNGTGDTGSIGSDYRRRAAENMLGALASIDDFEGFIFGGASGTLPQNLYWIDFDDPRRGTADADPRDFNAWRDNATPNEGITASGDSGGPLILDNTFARQVVIGVLSGGYTRFFNGAPANGYGTASFYQPLYLYWDWIAANNPYRYVTNIAGDRNWTDSANWVSTVDPNYQIIGPNGELINGVPGLTGEQNSGTDGSFGEACFESGGVSECYNYATDTYTLDFRPIGTGDAGRLSNGAGSATIADLRDGSATGFIDGTDPAPQADALPTPAATIDNGLPGATDFVPNNSDGDRENGVLPRYFDVTLAAAGTTTLNTAVTVDRFTLAGVQAGLNITSTGSLTSLMDVTQMIGTLNVDGVLSAPSDFLIMTGGLSGTGQINAPFTTSVAGVIAPGTATTVGTLTFNGNLILASGTSYIVNLANGGSDLIAVNQVDGENGIANVGGSLSLRFTEALRASQTYTILTAEGGVTGAFADPSAISAILTPTLSYTDTSVELSIEAGAYTDVVAPSNSVAYAYAQLLDANRSQAERYDGFYGPLDLQDATTIVGTLSSLAPASETTALTLGIVSTDTNATFIRNRLTGLDPANLGGTLARYGQPVQVAALNINPMGANPVRSDAAAPMQVQEGALPETMSAFVSGGYLNGDGRPMSGMGGRDQFDGWYIGGGIEAAVNDSAMIGFALTYTDTDGTASFAGQSAKGEAVQGTLYGKLNAGGATLDAQVTAGALGTTTKRAVSFLGTPYTLRAKDSALIVGGELGLGFDLGTDSFEVAPRIAGRVTHIGFGSALEEGGPMALDYQRDSYESYQARAGVTFAAKSETVRPFVTATYVHEFNDRATSVNANLVGGLGNGVAFALNGQDKDWAEVSGGLSFRTGAVDLSVSADTTIARDDLSAQTYRGSVTFRF</sequence>
<reference evidence="4 5" key="1">
    <citation type="submission" date="2024-06" db="EMBL/GenBank/DDBJ databases">
        <authorList>
            <person name="Kaempfer P."/>
            <person name="Viver T."/>
        </authorList>
    </citation>
    <scope>NUCLEOTIDE SEQUENCE [LARGE SCALE GENOMIC DNA]</scope>
    <source>
        <strain evidence="4 5">ST-64</strain>
    </source>
</reference>
<keyword evidence="5" id="KW-1185">Reference proteome</keyword>
<dbReference type="Proteomes" id="UP001629244">
    <property type="component" value="Unassembled WGS sequence"/>
</dbReference>
<dbReference type="InterPro" id="IPR001254">
    <property type="entry name" value="Trypsin_dom"/>
</dbReference>
<dbReference type="InterPro" id="IPR009003">
    <property type="entry name" value="Peptidase_S1_PA"/>
</dbReference>
<name>A0ABW8YL27_9SPHN</name>
<dbReference type="Gene3D" id="2.40.128.130">
    <property type="entry name" value="Autotransporter beta-domain"/>
    <property type="match status" value="1"/>
</dbReference>
<evidence type="ECO:0000259" key="2">
    <source>
        <dbReference type="PROSITE" id="PS50240"/>
    </source>
</evidence>
<dbReference type="PROSITE" id="PS50240">
    <property type="entry name" value="TRYPSIN_DOM"/>
    <property type="match status" value="1"/>
</dbReference>
<protein>
    <submittedName>
        <fullName evidence="4">Autotransporter domain-containing protein</fullName>
    </submittedName>
</protein>
<evidence type="ECO:0000313" key="5">
    <source>
        <dbReference type="Proteomes" id="UP001629244"/>
    </source>
</evidence>
<accession>A0ABW8YL27</accession>
<comment type="caution">
    <text evidence="4">The sequence shown here is derived from an EMBL/GenBank/DDBJ whole genome shotgun (WGS) entry which is preliminary data.</text>
</comment>
<dbReference type="InterPro" id="IPR036709">
    <property type="entry name" value="Autotransporte_beta_dom_sf"/>
</dbReference>
<dbReference type="SMART" id="SM00869">
    <property type="entry name" value="Autotransporter"/>
    <property type="match status" value="1"/>
</dbReference>
<dbReference type="InterPro" id="IPR043504">
    <property type="entry name" value="Peptidase_S1_PA_chymotrypsin"/>
</dbReference>
<proteinExistence type="predicted"/>
<dbReference type="SMART" id="SM00020">
    <property type="entry name" value="Tryp_SPc"/>
    <property type="match status" value="1"/>
</dbReference>
<dbReference type="Pfam" id="PF03797">
    <property type="entry name" value="Autotransporter"/>
    <property type="match status" value="1"/>
</dbReference>